<dbReference type="EMBL" id="JAUUTY010000006">
    <property type="protein sequence ID" value="KAK1618667.1"/>
    <property type="molecule type" value="Genomic_DNA"/>
</dbReference>
<keyword evidence="2" id="KW-1185">Reference proteome</keyword>
<proteinExistence type="predicted"/>
<evidence type="ECO:0000313" key="2">
    <source>
        <dbReference type="Proteomes" id="UP001231189"/>
    </source>
</evidence>
<dbReference type="AlphaFoldDB" id="A0AAD8RCV1"/>
<protein>
    <submittedName>
        <fullName evidence="1">Uncharacterized protein</fullName>
    </submittedName>
</protein>
<name>A0AAD8RCV1_LOLMU</name>
<gene>
    <name evidence="1" type="ORF">QYE76_024184</name>
</gene>
<organism evidence="1 2">
    <name type="scientific">Lolium multiflorum</name>
    <name type="common">Italian ryegrass</name>
    <name type="synonym">Lolium perenne subsp. multiflorum</name>
    <dbReference type="NCBI Taxonomy" id="4521"/>
    <lineage>
        <taxon>Eukaryota</taxon>
        <taxon>Viridiplantae</taxon>
        <taxon>Streptophyta</taxon>
        <taxon>Embryophyta</taxon>
        <taxon>Tracheophyta</taxon>
        <taxon>Spermatophyta</taxon>
        <taxon>Magnoliopsida</taxon>
        <taxon>Liliopsida</taxon>
        <taxon>Poales</taxon>
        <taxon>Poaceae</taxon>
        <taxon>BOP clade</taxon>
        <taxon>Pooideae</taxon>
        <taxon>Poodae</taxon>
        <taxon>Poeae</taxon>
        <taxon>Poeae Chloroplast Group 2 (Poeae type)</taxon>
        <taxon>Loliodinae</taxon>
        <taxon>Loliinae</taxon>
        <taxon>Lolium</taxon>
    </lineage>
</organism>
<comment type="caution">
    <text evidence="1">The sequence shown here is derived from an EMBL/GenBank/DDBJ whole genome shotgun (WGS) entry which is preliminary data.</text>
</comment>
<sequence>MSSLRVYNSYSELPEHCTQPLCSRSCRCAPNAGSRQWSPPQPPRSDCSRVASILDMSQWLQITEINASSSTKHISNPNHTVCSTKEKGKLLKVYNAEDQAPQGVQCGGFTGTSFNNS</sequence>
<evidence type="ECO:0000313" key="1">
    <source>
        <dbReference type="EMBL" id="KAK1618667.1"/>
    </source>
</evidence>
<accession>A0AAD8RCV1</accession>
<reference evidence="1" key="1">
    <citation type="submission" date="2023-07" db="EMBL/GenBank/DDBJ databases">
        <title>A chromosome-level genome assembly of Lolium multiflorum.</title>
        <authorList>
            <person name="Chen Y."/>
            <person name="Copetti D."/>
            <person name="Kolliker R."/>
            <person name="Studer B."/>
        </authorList>
    </citation>
    <scope>NUCLEOTIDE SEQUENCE</scope>
    <source>
        <strain evidence="1">02402/16</strain>
        <tissue evidence="1">Leaf</tissue>
    </source>
</reference>
<dbReference type="Proteomes" id="UP001231189">
    <property type="component" value="Unassembled WGS sequence"/>
</dbReference>